<evidence type="ECO:0000313" key="6">
    <source>
        <dbReference type="Proteomes" id="UP001596201"/>
    </source>
</evidence>
<protein>
    <submittedName>
        <fullName evidence="5">Substrate-binding domain-containing protein</fullName>
    </submittedName>
</protein>
<organism evidence="5 6">
    <name type="scientific">Salinirubrum litoreum</name>
    <dbReference type="NCBI Taxonomy" id="1126234"/>
    <lineage>
        <taxon>Archaea</taxon>
        <taxon>Methanobacteriati</taxon>
        <taxon>Methanobacteriota</taxon>
        <taxon>Stenosarchaea group</taxon>
        <taxon>Halobacteria</taxon>
        <taxon>Halobacteriales</taxon>
        <taxon>Haloferacaceae</taxon>
        <taxon>Salinirubrum</taxon>
    </lineage>
</organism>
<dbReference type="Pfam" id="PF01547">
    <property type="entry name" value="SBP_bac_1"/>
    <property type="match status" value="1"/>
</dbReference>
<proteinExistence type="inferred from homology"/>
<dbReference type="AlphaFoldDB" id="A0ABD5RAJ4"/>
<evidence type="ECO:0000256" key="4">
    <source>
        <dbReference type="SAM" id="MobiDB-lite"/>
    </source>
</evidence>
<dbReference type="SUPFAM" id="SSF53850">
    <property type="entry name" value="Periplasmic binding protein-like II"/>
    <property type="match status" value="1"/>
</dbReference>
<comment type="similarity">
    <text evidence="1">Belongs to the bacterial solute-binding protein 1 family.</text>
</comment>
<evidence type="ECO:0000256" key="2">
    <source>
        <dbReference type="ARBA" id="ARBA00022448"/>
    </source>
</evidence>
<dbReference type="EMBL" id="JBHSKX010000001">
    <property type="protein sequence ID" value="MFC5366994.1"/>
    <property type="molecule type" value="Genomic_DNA"/>
</dbReference>
<keyword evidence="2" id="KW-0813">Transport</keyword>
<feature type="region of interest" description="Disordered" evidence="4">
    <location>
        <begin position="469"/>
        <end position="496"/>
    </location>
</feature>
<sequence>MVDTDSHDRKRRSNVSRRTFVKAAGVSGITAGLAGCVTNDGGGGADEQIDTSVPDGDITVQFAADDRLAGIADQVQELLYEEGLPENISLEVLAGSFISDDRQNQYTQLLDAGQESPTLLLMDSGWTIPFIARGQLVNFSQQMPSDFVSDIQDNYFGASVDTVSNTEGDLFGMPMFPDFPVMQYRKDVYEAAGYSPESNNWATEPITWSEFSQATADAQDEAGTDYGFTFQANIYEGLSCCDFNEFMSSWGGAYFGGRENLFGPVGDRPVTVDEQQVIDSIRMVRTFINGSDDEFAMDEYQKISPEAVLQWTEEPSRQPFTNGNAVANRNWPYSIPINGADDAFGEDFGTMPIPYAVPESESPYEGLGGTSSALGGWHAVINPNAPAEQKSAAYHVLNAMKSEAVQLLALEEIGWLPPRPDLFESDRAQNVPIIGRYIDTLRIAGENAVPRPVTTVWGQQSDQIASEVNAAYAQQKSPEDAMSSLKSSLESIEESG</sequence>
<comment type="caution">
    <text evidence="5">The sequence shown here is derived from an EMBL/GenBank/DDBJ whole genome shotgun (WGS) entry which is preliminary data.</text>
</comment>
<keyword evidence="3" id="KW-0732">Signal</keyword>
<dbReference type="RefSeq" id="WP_227227677.1">
    <property type="nucleotide sequence ID" value="NZ_JAJCVJ010000001.1"/>
</dbReference>
<dbReference type="Proteomes" id="UP001596201">
    <property type="component" value="Unassembled WGS sequence"/>
</dbReference>
<evidence type="ECO:0000256" key="3">
    <source>
        <dbReference type="ARBA" id="ARBA00022729"/>
    </source>
</evidence>
<dbReference type="InterPro" id="IPR006059">
    <property type="entry name" value="SBP"/>
</dbReference>
<evidence type="ECO:0000313" key="5">
    <source>
        <dbReference type="EMBL" id="MFC5366994.1"/>
    </source>
</evidence>
<dbReference type="PROSITE" id="PS51318">
    <property type="entry name" value="TAT"/>
    <property type="match status" value="1"/>
</dbReference>
<evidence type="ECO:0000256" key="1">
    <source>
        <dbReference type="ARBA" id="ARBA00008520"/>
    </source>
</evidence>
<dbReference type="PANTHER" id="PTHR43649:SF34">
    <property type="entry name" value="ABC TRANSPORTER PERIPLASMIC-BINDING PROTEIN YCJN-RELATED"/>
    <property type="match status" value="1"/>
</dbReference>
<gene>
    <name evidence="5" type="ORF">ACFPJ5_08580</name>
</gene>
<dbReference type="InterPro" id="IPR050490">
    <property type="entry name" value="Bact_solute-bd_prot1"/>
</dbReference>
<dbReference type="InterPro" id="IPR006311">
    <property type="entry name" value="TAT_signal"/>
</dbReference>
<dbReference type="NCBIfam" id="TIGR01409">
    <property type="entry name" value="TAT_signal_seq"/>
    <property type="match status" value="1"/>
</dbReference>
<accession>A0ABD5RAJ4</accession>
<reference evidence="5 6" key="1">
    <citation type="journal article" date="2019" name="Int. J. Syst. Evol. Microbiol.">
        <title>The Global Catalogue of Microorganisms (GCM) 10K type strain sequencing project: providing services to taxonomists for standard genome sequencing and annotation.</title>
        <authorList>
            <consortium name="The Broad Institute Genomics Platform"/>
            <consortium name="The Broad Institute Genome Sequencing Center for Infectious Disease"/>
            <person name="Wu L."/>
            <person name="Ma J."/>
        </authorList>
    </citation>
    <scope>NUCLEOTIDE SEQUENCE [LARGE SCALE GENOMIC DNA]</scope>
    <source>
        <strain evidence="5 6">CGMCC 1.12237</strain>
    </source>
</reference>
<name>A0ABD5RAJ4_9EURY</name>
<dbReference type="PANTHER" id="PTHR43649">
    <property type="entry name" value="ARABINOSE-BINDING PROTEIN-RELATED"/>
    <property type="match status" value="1"/>
</dbReference>
<keyword evidence="6" id="KW-1185">Reference proteome</keyword>
<dbReference type="InterPro" id="IPR019546">
    <property type="entry name" value="TAT_signal_bac_arc"/>
</dbReference>
<dbReference type="Gene3D" id="3.40.190.10">
    <property type="entry name" value="Periplasmic binding protein-like II"/>
    <property type="match status" value="2"/>
</dbReference>